<evidence type="ECO:0000313" key="2">
    <source>
        <dbReference type="Proteomes" id="UP000077202"/>
    </source>
</evidence>
<evidence type="ECO:0000313" key="1">
    <source>
        <dbReference type="EMBL" id="OAE30686.1"/>
    </source>
</evidence>
<dbReference type="AlphaFoldDB" id="A0A176WEX1"/>
<keyword evidence="2" id="KW-1185">Reference proteome</keyword>
<dbReference type="Proteomes" id="UP000077202">
    <property type="component" value="Unassembled WGS sequence"/>
</dbReference>
<organism evidence="1 2">
    <name type="scientific">Marchantia polymorpha subsp. ruderalis</name>
    <dbReference type="NCBI Taxonomy" id="1480154"/>
    <lineage>
        <taxon>Eukaryota</taxon>
        <taxon>Viridiplantae</taxon>
        <taxon>Streptophyta</taxon>
        <taxon>Embryophyta</taxon>
        <taxon>Marchantiophyta</taxon>
        <taxon>Marchantiopsida</taxon>
        <taxon>Marchantiidae</taxon>
        <taxon>Marchantiales</taxon>
        <taxon>Marchantiaceae</taxon>
        <taxon>Marchantia</taxon>
    </lineage>
</organism>
<protein>
    <submittedName>
        <fullName evidence="1">Uncharacterized protein</fullName>
    </submittedName>
</protein>
<dbReference type="EMBL" id="LVLJ01001263">
    <property type="protein sequence ID" value="OAE30686.1"/>
    <property type="molecule type" value="Genomic_DNA"/>
</dbReference>
<proteinExistence type="predicted"/>
<accession>A0A176WEX1</accession>
<sequence>MGRCAGDDGDLTFDSESVQVTRDEEQAYVDMFKHPRTGKNGFCIVWYRDRMRRNIAMALMQILRPSRPTYMMTWQVKFIKKAFGIELLTPVEIEAFPAQEVSREGEEVMLANELSSDLEGEPRNSS</sequence>
<reference evidence="1" key="1">
    <citation type="submission" date="2016-03" db="EMBL/GenBank/DDBJ databases">
        <title>Mechanisms controlling the formation of the plant cell surface in tip-growing cells are functionally conserved among land plants.</title>
        <authorList>
            <person name="Honkanen S."/>
            <person name="Jones V.A."/>
            <person name="Morieri G."/>
            <person name="Champion C."/>
            <person name="Hetherington A.J."/>
            <person name="Kelly S."/>
            <person name="Saint-Marcoux D."/>
            <person name="Proust H."/>
            <person name="Prescott H."/>
            <person name="Dolan L."/>
        </authorList>
    </citation>
    <scope>NUCLEOTIDE SEQUENCE [LARGE SCALE GENOMIC DNA]</scope>
    <source>
        <tissue evidence="1">Whole gametophyte</tissue>
    </source>
</reference>
<gene>
    <name evidence="1" type="ORF">AXG93_3991s1010</name>
</gene>
<name>A0A176WEX1_MARPO</name>
<comment type="caution">
    <text evidence="1">The sequence shown here is derived from an EMBL/GenBank/DDBJ whole genome shotgun (WGS) entry which is preliminary data.</text>
</comment>